<protein>
    <submittedName>
        <fullName evidence="2">Uncharacterized protein</fullName>
    </submittedName>
</protein>
<reference evidence="3" key="1">
    <citation type="submission" date="2011-02" db="EMBL/GenBank/DDBJ databases">
        <title>The complete genome of Planctomyces brasiliensis DSM 5305.</title>
        <authorList>
            <person name="Lucas S."/>
            <person name="Copeland A."/>
            <person name="Lapidus A."/>
            <person name="Bruce D."/>
            <person name="Goodwin L."/>
            <person name="Pitluck S."/>
            <person name="Kyrpides N."/>
            <person name="Mavromatis K."/>
            <person name="Pagani I."/>
            <person name="Ivanova N."/>
            <person name="Ovchinnikova G."/>
            <person name="Lu M."/>
            <person name="Detter J.C."/>
            <person name="Han C."/>
            <person name="Land M."/>
            <person name="Hauser L."/>
            <person name="Markowitz V."/>
            <person name="Cheng J.-F."/>
            <person name="Hugenholtz P."/>
            <person name="Woyke T."/>
            <person name="Wu D."/>
            <person name="Tindall B."/>
            <person name="Pomrenke H.G."/>
            <person name="Brambilla E."/>
            <person name="Klenk H.-P."/>
            <person name="Eisen J.A."/>
        </authorList>
    </citation>
    <scope>NUCLEOTIDE SEQUENCE [LARGE SCALE GENOMIC DNA]</scope>
    <source>
        <strain evidence="3">ATCC 49424 / DSM 5305 / JCM 21570 / NBRC 103401 / IFAM 1448</strain>
    </source>
</reference>
<keyword evidence="3" id="KW-1185">Reference proteome</keyword>
<dbReference type="EMBL" id="CP002546">
    <property type="protein sequence ID" value="ADY60605.1"/>
    <property type="molecule type" value="Genomic_DNA"/>
</dbReference>
<dbReference type="AlphaFoldDB" id="F0SH64"/>
<dbReference type="STRING" id="756272.Plabr_3008"/>
<evidence type="ECO:0000256" key="1">
    <source>
        <dbReference type="SAM" id="MobiDB-lite"/>
    </source>
</evidence>
<accession>F0SH64</accession>
<evidence type="ECO:0000313" key="2">
    <source>
        <dbReference type="EMBL" id="ADY60605.1"/>
    </source>
</evidence>
<feature type="compositionally biased region" description="Basic and acidic residues" evidence="1">
    <location>
        <begin position="189"/>
        <end position="200"/>
    </location>
</feature>
<evidence type="ECO:0000313" key="3">
    <source>
        <dbReference type="Proteomes" id="UP000006860"/>
    </source>
</evidence>
<gene>
    <name evidence="2" type="ordered locus">Plabr_3008</name>
</gene>
<organism evidence="2 3">
    <name type="scientific">Rubinisphaera brasiliensis (strain ATCC 49424 / DSM 5305 / JCM 21570 / IAM 15109 / NBRC 103401 / IFAM 1448)</name>
    <name type="common">Planctomyces brasiliensis</name>
    <dbReference type="NCBI Taxonomy" id="756272"/>
    <lineage>
        <taxon>Bacteria</taxon>
        <taxon>Pseudomonadati</taxon>
        <taxon>Planctomycetota</taxon>
        <taxon>Planctomycetia</taxon>
        <taxon>Planctomycetales</taxon>
        <taxon>Planctomycetaceae</taxon>
        <taxon>Rubinisphaera</taxon>
    </lineage>
</organism>
<name>F0SH64_RUBBR</name>
<feature type="region of interest" description="Disordered" evidence="1">
    <location>
        <begin position="180"/>
        <end position="200"/>
    </location>
</feature>
<dbReference type="KEGG" id="pbs:Plabr_3008"/>
<dbReference type="HOGENOM" id="CLU_1365355_0_0_0"/>
<sequence length="200" mass="20690">MRCGSISCSVACGRIPAGFAGGMGNGLCGKPGDYAGNGQSSYSRFCGTSSGDSGWPRQFFSSRISASRHSRGMSVVDSACLATGGFVGDRTGFAMSWRGSGFVSRPGDFLAAGGNGVPALSTGGRNGADSGHVCAFPATNWADHLVRFAITSGAADDTRPDRSNTYCSAFDWGTLPGTGRYPSTQGCQTDDRRMDGTHHR</sequence>
<dbReference type="Proteomes" id="UP000006860">
    <property type="component" value="Chromosome"/>
</dbReference>
<proteinExistence type="predicted"/>